<evidence type="ECO:0000259" key="5">
    <source>
        <dbReference type="PROSITE" id="PS50883"/>
    </source>
</evidence>
<dbReference type="Pfam" id="PF00672">
    <property type="entry name" value="HAMP"/>
    <property type="match status" value="1"/>
</dbReference>
<dbReference type="FunFam" id="3.30.70.270:FF:000001">
    <property type="entry name" value="Diguanylate cyclase domain protein"/>
    <property type="match status" value="1"/>
</dbReference>
<dbReference type="InterPro" id="IPR000700">
    <property type="entry name" value="PAS-assoc_C"/>
</dbReference>
<evidence type="ECO:0000259" key="3">
    <source>
        <dbReference type="PROSITE" id="PS50112"/>
    </source>
</evidence>
<keyword evidence="2" id="KW-0812">Transmembrane</keyword>
<dbReference type="InterPro" id="IPR000160">
    <property type="entry name" value="GGDEF_dom"/>
</dbReference>
<dbReference type="Pfam" id="PF00563">
    <property type="entry name" value="EAL"/>
    <property type="match status" value="1"/>
</dbReference>
<dbReference type="Pfam" id="PF00990">
    <property type="entry name" value="GGDEF"/>
    <property type="match status" value="1"/>
</dbReference>
<feature type="domain" description="HAMP" evidence="6">
    <location>
        <begin position="98"/>
        <end position="150"/>
    </location>
</feature>
<dbReference type="Gene3D" id="6.10.340.10">
    <property type="match status" value="1"/>
</dbReference>
<dbReference type="InterPro" id="IPR052155">
    <property type="entry name" value="Biofilm_reg_signaling"/>
</dbReference>
<evidence type="ECO:0000259" key="4">
    <source>
        <dbReference type="PROSITE" id="PS50113"/>
    </source>
</evidence>
<dbReference type="SUPFAM" id="SSF141868">
    <property type="entry name" value="EAL domain-like"/>
    <property type="match status" value="1"/>
</dbReference>
<evidence type="ECO:0000313" key="8">
    <source>
        <dbReference type="EMBL" id="SEH07541.1"/>
    </source>
</evidence>
<dbReference type="SUPFAM" id="SSF55785">
    <property type="entry name" value="PYP-like sensor domain (PAS domain)"/>
    <property type="match status" value="3"/>
</dbReference>
<dbReference type="CDD" id="cd00130">
    <property type="entry name" value="PAS"/>
    <property type="match status" value="3"/>
</dbReference>
<dbReference type="Gene3D" id="3.30.70.270">
    <property type="match status" value="1"/>
</dbReference>
<dbReference type="PROSITE" id="PS50885">
    <property type="entry name" value="HAMP"/>
    <property type="match status" value="1"/>
</dbReference>
<dbReference type="Pfam" id="PF00989">
    <property type="entry name" value="PAS"/>
    <property type="match status" value="1"/>
</dbReference>
<dbReference type="Gene3D" id="3.30.450.20">
    <property type="entry name" value="PAS domain"/>
    <property type="match status" value="3"/>
</dbReference>
<evidence type="ECO:0000256" key="1">
    <source>
        <dbReference type="ARBA" id="ARBA00001946"/>
    </source>
</evidence>
<feature type="domain" description="PAS" evidence="3">
    <location>
        <begin position="411"/>
        <end position="484"/>
    </location>
</feature>
<dbReference type="PROSITE" id="PS50883">
    <property type="entry name" value="EAL"/>
    <property type="match status" value="1"/>
</dbReference>
<dbReference type="InterPro" id="IPR013655">
    <property type="entry name" value="PAS_fold_3"/>
</dbReference>
<dbReference type="SMART" id="SM00267">
    <property type="entry name" value="GGDEF"/>
    <property type="match status" value="1"/>
</dbReference>
<feature type="domain" description="PAC" evidence="4">
    <location>
        <begin position="231"/>
        <end position="283"/>
    </location>
</feature>
<dbReference type="GO" id="GO:0052621">
    <property type="term" value="F:diguanylate cyclase activity"/>
    <property type="evidence" value="ECO:0007669"/>
    <property type="project" value="UniProtKB-EC"/>
</dbReference>
<dbReference type="CDD" id="cd01949">
    <property type="entry name" value="GGDEF"/>
    <property type="match status" value="1"/>
</dbReference>
<feature type="transmembrane region" description="Helical" evidence="2">
    <location>
        <begin position="29"/>
        <end position="51"/>
    </location>
</feature>
<dbReference type="NCBIfam" id="TIGR00229">
    <property type="entry name" value="sensory_box"/>
    <property type="match status" value="3"/>
</dbReference>
<dbReference type="SMART" id="SM00086">
    <property type="entry name" value="PAC"/>
    <property type="match status" value="2"/>
</dbReference>
<dbReference type="EMBL" id="FMSV02000533">
    <property type="protein sequence ID" value="SEH07541.1"/>
    <property type="molecule type" value="Genomic_DNA"/>
</dbReference>
<dbReference type="AlphaFoldDB" id="A0A1H6FDR1"/>
<dbReference type="InterPro" id="IPR001633">
    <property type="entry name" value="EAL_dom"/>
</dbReference>
<feature type="domain" description="PAS" evidence="3">
    <location>
        <begin position="155"/>
        <end position="227"/>
    </location>
</feature>
<dbReference type="GO" id="GO:0007165">
    <property type="term" value="P:signal transduction"/>
    <property type="evidence" value="ECO:0007669"/>
    <property type="project" value="InterPro"/>
</dbReference>
<feature type="domain" description="GGDEF" evidence="7">
    <location>
        <begin position="573"/>
        <end position="706"/>
    </location>
</feature>
<evidence type="ECO:0000256" key="2">
    <source>
        <dbReference type="SAM" id="Phobius"/>
    </source>
</evidence>
<sequence length="979" mass="111952">MRITYPRDIQINMLQRLKHLFSTSIRFRLTLGIALIQILTMSLFALSITWYQHHFLELSHELTHATYLQLLEKMAGGILLFILVTVLIGTGLVAMFSHHLTVRLSYLLDAMQEIRGGQRHLRVDASGKDEIAQLGDSFNLMIDTLSIREVELQNTRERLMLAMRGSNDGLWDWDLQTGRVFYSTRWKRMLGYRDYEIHDTLDEWRKRIHPEDRELAQQNLDWHLQGESLQYESIYRLHHKAGHYLWVLSRGVALRDEESNAIRMVGTHTDISQLKETEAQLSATNSRLGKLIESMHDGILVEDENQQIILVNQNFCDHLGLDSPAAELVGQSHEQVLEQIACREMDAFMHRIKQLEAEKAACFGEVFSLRNGRILERDYIPIVVAGQFRGQMWQYGDITQRKQMEVELFNQKERLLVTLDSINEGVIATDDKSRIEYLNPVAEQLTGWQESHARLQHLSRVFPIIDEDKQQALPDFSRQILEATQAFHQQRHIALVNAAKQQYSIEISAAPICDHTGKRTGSVIVFRDVSKAREMETQMRWQATHDVLTGLANRRQFENTLNKLLEDAKLHQHQHILLYLDLDQFKIINDTSGHRAGDALLTQLATLLQAQIQENDLLARLGGDEFGVLLHDQDLNSAYEIAERLRSVVSSLRFDWQGKIYTIGVSIGMTQIHTLSGAPEDVMSMADIACYAAKEQGRNRIHIHEANDQKVLQHQGEMRWTNRIRHALEAQQFELYAQAIKPLTSSVTTTETAGLHVEILLRLHDETDGIICPDTFIPAAERYNLMHLIDRWVLNSVFKQLSPFCKMNATHPVLDVCAINLSGDSLGDENLLSYIQELFTLYSLPPEKICFEITETVAVSNLVKATHFITKLREMGCRFALDDFGTGLSSFAYLKQLPVDYLKIDGSFVQDILKDESDHAIVEAINDIGQTLGLKTIAEFVESPEIEARLQAMGLDYAQGYGIERPMALSTWLKKNFPS</sequence>
<evidence type="ECO:0000259" key="6">
    <source>
        <dbReference type="PROSITE" id="PS50885"/>
    </source>
</evidence>
<dbReference type="Pfam" id="PF13188">
    <property type="entry name" value="PAS_8"/>
    <property type="match status" value="1"/>
</dbReference>
<dbReference type="SUPFAM" id="SSF158472">
    <property type="entry name" value="HAMP domain-like"/>
    <property type="match status" value="1"/>
</dbReference>
<dbReference type="InterPro" id="IPR035919">
    <property type="entry name" value="EAL_sf"/>
</dbReference>
<keyword evidence="8" id="KW-0548">Nucleotidyltransferase</keyword>
<accession>A0A1H6FDR1</accession>
<dbReference type="InterPro" id="IPR043128">
    <property type="entry name" value="Rev_trsase/Diguanyl_cyclase"/>
</dbReference>
<reference evidence="8 9" key="1">
    <citation type="submission" date="2016-10" db="EMBL/GenBank/DDBJ databases">
        <authorList>
            <person name="de Groot N.N."/>
        </authorList>
    </citation>
    <scope>NUCLEOTIDE SEQUENCE [LARGE SCALE GENOMIC DNA]</scope>
    <source>
        <strain evidence="8">MBHS1</strain>
    </source>
</reference>
<dbReference type="GO" id="GO:0006355">
    <property type="term" value="P:regulation of DNA-templated transcription"/>
    <property type="evidence" value="ECO:0007669"/>
    <property type="project" value="InterPro"/>
</dbReference>
<dbReference type="InterPro" id="IPR013767">
    <property type="entry name" value="PAS_fold"/>
</dbReference>
<name>A0A1H6FDR1_9GAMM</name>
<keyword evidence="9" id="KW-1185">Reference proteome</keyword>
<evidence type="ECO:0000259" key="7">
    <source>
        <dbReference type="PROSITE" id="PS50887"/>
    </source>
</evidence>
<evidence type="ECO:0000313" key="9">
    <source>
        <dbReference type="Proteomes" id="UP000236724"/>
    </source>
</evidence>
<dbReference type="SUPFAM" id="SSF55073">
    <property type="entry name" value="Nucleotide cyclase"/>
    <property type="match status" value="1"/>
</dbReference>
<dbReference type="InterPro" id="IPR029787">
    <property type="entry name" value="Nucleotide_cyclase"/>
</dbReference>
<feature type="transmembrane region" description="Helical" evidence="2">
    <location>
        <begin position="74"/>
        <end position="96"/>
    </location>
</feature>
<dbReference type="PROSITE" id="PS50112">
    <property type="entry name" value="PAS"/>
    <property type="match status" value="3"/>
</dbReference>
<dbReference type="SMART" id="SM00091">
    <property type="entry name" value="PAS"/>
    <property type="match status" value="3"/>
</dbReference>
<dbReference type="PANTHER" id="PTHR44757">
    <property type="entry name" value="DIGUANYLATE CYCLASE DGCP"/>
    <property type="match status" value="1"/>
</dbReference>
<dbReference type="Gene3D" id="3.20.20.450">
    <property type="entry name" value="EAL domain"/>
    <property type="match status" value="1"/>
</dbReference>
<dbReference type="InterPro" id="IPR035965">
    <property type="entry name" value="PAS-like_dom_sf"/>
</dbReference>
<dbReference type="SMART" id="SM00304">
    <property type="entry name" value="HAMP"/>
    <property type="match status" value="1"/>
</dbReference>
<keyword evidence="8" id="KW-0808">Transferase</keyword>
<feature type="domain" description="PAS" evidence="3">
    <location>
        <begin position="284"/>
        <end position="321"/>
    </location>
</feature>
<dbReference type="Pfam" id="PF08447">
    <property type="entry name" value="PAS_3"/>
    <property type="match status" value="1"/>
</dbReference>
<dbReference type="InterPro" id="IPR003660">
    <property type="entry name" value="HAMP_dom"/>
</dbReference>
<dbReference type="NCBIfam" id="TIGR00254">
    <property type="entry name" value="GGDEF"/>
    <property type="match status" value="1"/>
</dbReference>
<dbReference type="CDD" id="cd01948">
    <property type="entry name" value="EAL"/>
    <property type="match status" value="1"/>
</dbReference>
<feature type="domain" description="EAL" evidence="5">
    <location>
        <begin position="717"/>
        <end position="979"/>
    </location>
</feature>
<dbReference type="SMART" id="SM00052">
    <property type="entry name" value="EAL"/>
    <property type="match status" value="1"/>
</dbReference>
<dbReference type="EC" id="2.7.7.65" evidence="8"/>
<dbReference type="GO" id="GO:0016020">
    <property type="term" value="C:membrane"/>
    <property type="evidence" value="ECO:0007669"/>
    <property type="project" value="InterPro"/>
</dbReference>
<organism evidence="8 9">
    <name type="scientific">Candidatus Venteria ishoeyi</name>
    <dbReference type="NCBI Taxonomy" id="1899563"/>
    <lineage>
        <taxon>Bacteria</taxon>
        <taxon>Pseudomonadati</taxon>
        <taxon>Pseudomonadota</taxon>
        <taxon>Gammaproteobacteria</taxon>
        <taxon>Thiotrichales</taxon>
        <taxon>Thiotrichaceae</taxon>
        <taxon>Venteria</taxon>
    </lineage>
</organism>
<keyword evidence="2" id="KW-0472">Membrane</keyword>
<keyword evidence="2" id="KW-1133">Transmembrane helix</keyword>
<dbReference type="PROSITE" id="PS50113">
    <property type="entry name" value="PAC"/>
    <property type="match status" value="2"/>
</dbReference>
<dbReference type="Proteomes" id="UP000236724">
    <property type="component" value="Unassembled WGS sequence"/>
</dbReference>
<protein>
    <submittedName>
        <fullName evidence="8">Putative diguanylate cyclase YegE</fullName>
        <ecNumber evidence="8">2.7.7.65</ecNumber>
    </submittedName>
</protein>
<gene>
    <name evidence="8" type="primary">yegE_2</name>
    <name evidence="8" type="ORF">MBHS_03417</name>
</gene>
<comment type="cofactor">
    <cofactor evidence="1">
        <name>Mg(2+)</name>
        <dbReference type="ChEBI" id="CHEBI:18420"/>
    </cofactor>
</comment>
<dbReference type="PROSITE" id="PS50887">
    <property type="entry name" value="GGDEF"/>
    <property type="match status" value="1"/>
</dbReference>
<proteinExistence type="predicted"/>
<dbReference type="InterPro" id="IPR000014">
    <property type="entry name" value="PAS"/>
</dbReference>
<dbReference type="InterPro" id="IPR001610">
    <property type="entry name" value="PAC"/>
</dbReference>
<dbReference type="CDD" id="cd06225">
    <property type="entry name" value="HAMP"/>
    <property type="match status" value="1"/>
</dbReference>
<feature type="domain" description="PAC" evidence="4">
    <location>
        <begin position="489"/>
        <end position="541"/>
    </location>
</feature>
<dbReference type="PANTHER" id="PTHR44757:SF4">
    <property type="entry name" value="DIGUANYLATE CYCLASE DGCE-RELATED"/>
    <property type="match status" value="1"/>
</dbReference>